<evidence type="ECO:0000313" key="18">
    <source>
        <dbReference type="EMBL" id="OIR22518.1"/>
    </source>
</evidence>
<comment type="similarity">
    <text evidence="3 15">Belongs to the AIR synthase family.</text>
</comment>
<keyword evidence="6 15" id="KW-0963">Cytoplasm</keyword>
<evidence type="ECO:0000256" key="7">
    <source>
        <dbReference type="ARBA" id="ARBA00022598"/>
    </source>
</evidence>
<evidence type="ECO:0000259" key="17">
    <source>
        <dbReference type="Pfam" id="PF02769"/>
    </source>
</evidence>
<keyword evidence="10 15" id="KW-0067">ATP-binding</keyword>
<evidence type="ECO:0000259" key="16">
    <source>
        <dbReference type="Pfam" id="PF00586"/>
    </source>
</evidence>
<evidence type="ECO:0000256" key="11">
    <source>
        <dbReference type="ARBA" id="ARBA00031908"/>
    </source>
</evidence>
<protein>
    <recommendedName>
        <fullName evidence="5 15">Phosphoribosylformylglycinamidine cyclo-ligase</fullName>
        <ecNumber evidence="4 15">6.3.3.1</ecNumber>
    </recommendedName>
    <alternativeName>
        <fullName evidence="12 15">AIR synthase</fullName>
    </alternativeName>
    <alternativeName>
        <fullName evidence="13 15">AIRS</fullName>
    </alternativeName>
    <alternativeName>
        <fullName evidence="11 15">Phosphoribosyl-aminoimidazole synthetase</fullName>
    </alternativeName>
</protein>
<organism evidence="18 19">
    <name type="scientific">Marine Group III euryarchaeote CG-Epi2</name>
    <dbReference type="NCBI Taxonomy" id="1888996"/>
    <lineage>
        <taxon>Archaea</taxon>
        <taxon>Methanobacteriati</taxon>
        <taxon>Thermoplasmatota</taxon>
        <taxon>Thermoplasmata</taxon>
        <taxon>Candidatus Thermoprofundales</taxon>
    </lineage>
</organism>
<keyword evidence="8 15" id="KW-0547">Nucleotide-binding</keyword>
<dbReference type="Proteomes" id="UP000183615">
    <property type="component" value="Unassembled WGS sequence"/>
</dbReference>
<dbReference type="GO" id="GO:0005524">
    <property type="term" value="F:ATP binding"/>
    <property type="evidence" value="ECO:0007669"/>
    <property type="project" value="UniProtKB-KW"/>
</dbReference>
<reference evidence="18 19" key="1">
    <citation type="submission" date="2016-08" db="EMBL/GenBank/DDBJ databases">
        <title>New Insights into Marine Group III Euryarchaeota, from dark to light.</title>
        <authorList>
            <person name="Haro-Moreno J.M."/>
            <person name="Rodriguez-Valera F."/>
            <person name="Lopez-Garcia P."/>
            <person name="Moreira D."/>
            <person name="Martin-Cuadrado A.B."/>
        </authorList>
    </citation>
    <scope>NUCLEOTIDE SEQUENCE [LARGE SCALE GENOMIC DNA]</scope>
    <source>
        <strain evidence="18">CG-Epi2</strain>
    </source>
</reference>
<comment type="caution">
    <text evidence="18">The sequence shown here is derived from an EMBL/GenBank/DDBJ whole genome shotgun (WGS) entry which is preliminary data.</text>
</comment>
<dbReference type="InterPro" id="IPR036676">
    <property type="entry name" value="PurM-like_C_sf"/>
</dbReference>
<evidence type="ECO:0000256" key="13">
    <source>
        <dbReference type="ARBA" id="ARBA00033093"/>
    </source>
</evidence>
<evidence type="ECO:0000256" key="15">
    <source>
        <dbReference type="HAMAP-Rule" id="MF_00741"/>
    </source>
</evidence>
<feature type="domain" description="PurM-like C-terminal" evidence="17">
    <location>
        <begin position="170"/>
        <end position="316"/>
    </location>
</feature>
<dbReference type="SUPFAM" id="SSF56042">
    <property type="entry name" value="PurM C-terminal domain-like"/>
    <property type="match status" value="1"/>
</dbReference>
<name>A0A1J5UDY5_9ARCH</name>
<dbReference type="FunFam" id="3.30.1330.10:FF:000020">
    <property type="entry name" value="Phosphoribosylformylglycinamidine cyclo-ligase"/>
    <property type="match status" value="1"/>
</dbReference>
<sequence>MVSTYSEAGVDIDASERATEALIAQIKSVNRKGDGEAIKLDNGFAGLVKLGDGALAMCTDGVGSKLLLAEEMDSIHTVGIDCVAMNTNDLICVGAEPLSFVDYIALDKPDEKLMAKIGMGLAEGCKQSNCTLSGGETAILPELVHGFDIAGTSVGYVKQDKIIDGTKISEGDILIGLKSSGPHSNGYTLIRKLFDGDKDIGKQLVEPTRIYVKEVMNLIKQVEVHGIAHITGGGLDNINRINDNFQYLIDNPLPVPPVFDWLQEKGSIEDKEMYRTFNMGMGMIIIVNKNDAEKSVSILGEHAQIIGSVRNGKGVEHKQVATELA</sequence>
<evidence type="ECO:0000256" key="1">
    <source>
        <dbReference type="ARBA" id="ARBA00004496"/>
    </source>
</evidence>
<dbReference type="InterPro" id="IPR004733">
    <property type="entry name" value="PurM_cligase"/>
</dbReference>
<dbReference type="Pfam" id="PF00586">
    <property type="entry name" value="AIRS"/>
    <property type="match status" value="1"/>
</dbReference>
<dbReference type="InterPro" id="IPR036921">
    <property type="entry name" value="PurM-like_N_sf"/>
</dbReference>
<dbReference type="AlphaFoldDB" id="A0A1J5UDY5"/>
<dbReference type="Gene3D" id="3.90.650.10">
    <property type="entry name" value="PurM-like C-terminal domain"/>
    <property type="match status" value="1"/>
</dbReference>
<dbReference type="GO" id="GO:0006189">
    <property type="term" value="P:'de novo' IMP biosynthetic process"/>
    <property type="evidence" value="ECO:0007669"/>
    <property type="project" value="UniProtKB-UniRule"/>
</dbReference>
<evidence type="ECO:0000256" key="2">
    <source>
        <dbReference type="ARBA" id="ARBA00004686"/>
    </source>
</evidence>
<proteinExistence type="inferred from homology"/>
<dbReference type="EC" id="6.3.3.1" evidence="4 15"/>
<gene>
    <name evidence="15" type="primary">purM</name>
    <name evidence="18" type="ORF">BET99_00605</name>
</gene>
<evidence type="ECO:0000256" key="5">
    <source>
        <dbReference type="ARBA" id="ARBA00020367"/>
    </source>
</evidence>
<dbReference type="UniPathway" id="UPA00074">
    <property type="reaction ID" value="UER00129"/>
</dbReference>
<dbReference type="CDD" id="cd02196">
    <property type="entry name" value="PurM"/>
    <property type="match status" value="1"/>
</dbReference>
<dbReference type="EMBL" id="MIYZ01000012">
    <property type="protein sequence ID" value="OIR22518.1"/>
    <property type="molecule type" value="Genomic_DNA"/>
</dbReference>
<evidence type="ECO:0000256" key="3">
    <source>
        <dbReference type="ARBA" id="ARBA00010280"/>
    </source>
</evidence>
<dbReference type="InterPro" id="IPR016188">
    <property type="entry name" value="PurM-like_N"/>
</dbReference>
<dbReference type="GO" id="GO:0004637">
    <property type="term" value="F:phosphoribosylamine-glycine ligase activity"/>
    <property type="evidence" value="ECO:0007669"/>
    <property type="project" value="TreeGrafter"/>
</dbReference>
<evidence type="ECO:0000256" key="12">
    <source>
        <dbReference type="ARBA" id="ARBA00032931"/>
    </source>
</evidence>
<dbReference type="PANTHER" id="PTHR10520">
    <property type="entry name" value="TRIFUNCTIONAL PURINE BIOSYNTHETIC PROTEIN ADENOSINE-3-RELATED"/>
    <property type="match status" value="1"/>
</dbReference>
<accession>A0A1J5UDY5</accession>
<evidence type="ECO:0000256" key="6">
    <source>
        <dbReference type="ARBA" id="ARBA00022490"/>
    </source>
</evidence>
<evidence type="ECO:0000313" key="19">
    <source>
        <dbReference type="Proteomes" id="UP000183615"/>
    </source>
</evidence>
<dbReference type="GO" id="GO:0004641">
    <property type="term" value="F:phosphoribosylformylglycinamidine cyclo-ligase activity"/>
    <property type="evidence" value="ECO:0007669"/>
    <property type="project" value="UniProtKB-UniRule"/>
</dbReference>
<comment type="catalytic activity">
    <reaction evidence="14 15">
        <text>2-formamido-N(1)-(5-O-phospho-beta-D-ribosyl)acetamidine + ATP = 5-amino-1-(5-phospho-beta-D-ribosyl)imidazole + ADP + phosphate + H(+)</text>
        <dbReference type="Rhea" id="RHEA:23032"/>
        <dbReference type="ChEBI" id="CHEBI:15378"/>
        <dbReference type="ChEBI" id="CHEBI:30616"/>
        <dbReference type="ChEBI" id="CHEBI:43474"/>
        <dbReference type="ChEBI" id="CHEBI:137981"/>
        <dbReference type="ChEBI" id="CHEBI:147287"/>
        <dbReference type="ChEBI" id="CHEBI:456216"/>
        <dbReference type="EC" id="6.3.3.1"/>
    </reaction>
</comment>
<dbReference type="SUPFAM" id="SSF55326">
    <property type="entry name" value="PurM N-terminal domain-like"/>
    <property type="match status" value="1"/>
</dbReference>
<dbReference type="NCBIfam" id="TIGR00878">
    <property type="entry name" value="purM"/>
    <property type="match status" value="1"/>
</dbReference>
<dbReference type="HAMAP" id="MF_00741">
    <property type="entry name" value="AIRS"/>
    <property type="match status" value="1"/>
</dbReference>
<feature type="domain" description="PurM-like N-terminal" evidence="16">
    <location>
        <begin position="45"/>
        <end position="157"/>
    </location>
</feature>
<comment type="pathway">
    <text evidence="2 15">Purine metabolism; IMP biosynthesis via de novo pathway; 5-amino-1-(5-phospho-D-ribosyl)imidazole from N(2)-formyl-N(1)-(5-phospho-D-ribosyl)glycinamide: step 2/2.</text>
</comment>
<dbReference type="FunFam" id="3.90.650.10:FF:000011">
    <property type="entry name" value="Phosphoribosylformylglycinamidine cyclo-ligase"/>
    <property type="match status" value="1"/>
</dbReference>
<comment type="subcellular location">
    <subcellularLocation>
        <location evidence="1 15">Cytoplasm</location>
    </subcellularLocation>
</comment>
<dbReference type="Pfam" id="PF02769">
    <property type="entry name" value="AIRS_C"/>
    <property type="match status" value="1"/>
</dbReference>
<evidence type="ECO:0000256" key="8">
    <source>
        <dbReference type="ARBA" id="ARBA00022741"/>
    </source>
</evidence>
<evidence type="ECO:0000256" key="4">
    <source>
        <dbReference type="ARBA" id="ARBA00013047"/>
    </source>
</evidence>
<dbReference type="GO" id="GO:0005829">
    <property type="term" value="C:cytosol"/>
    <property type="evidence" value="ECO:0007669"/>
    <property type="project" value="TreeGrafter"/>
</dbReference>
<keyword evidence="9 15" id="KW-0658">Purine biosynthesis</keyword>
<evidence type="ECO:0000256" key="9">
    <source>
        <dbReference type="ARBA" id="ARBA00022755"/>
    </source>
</evidence>
<dbReference type="GO" id="GO:0046084">
    <property type="term" value="P:adenine biosynthetic process"/>
    <property type="evidence" value="ECO:0007669"/>
    <property type="project" value="TreeGrafter"/>
</dbReference>
<dbReference type="Gene3D" id="3.30.1330.10">
    <property type="entry name" value="PurM-like, N-terminal domain"/>
    <property type="match status" value="1"/>
</dbReference>
<dbReference type="InterPro" id="IPR010918">
    <property type="entry name" value="PurM-like_C_dom"/>
</dbReference>
<dbReference type="PANTHER" id="PTHR10520:SF12">
    <property type="entry name" value="TRIFUNCTIONAL PURINE BIOSYNTHETIC PROTEIN ADENOSINE-3"/>
    <property type="match status" value="1"/>
</dbReference>
<evidence type="ECO:0000256" key="14">
    <source>
        <dbReference type="ARBA" id="ARBA00049057"/>
    </source>
</evidence>
<keyword evidence="7 15" id="KW-0436">Ligase</keyword>
<evidence type="ECO:0000256" key="10">
    <source>
        <dbReference type="ARBA" id="ARBA00022840"/>
    </source>
</evidence>